<evidence type="ECO:0000313" key="8">
    <source>
        <dbReference type="Proteomes" id="UP000011728"/>
    </source>
</evidence>
<evidence type="ECO:0000256" key="5">
    <source>
        <dbReference type="ARBA" id="ARBA00023002"/>
    </source>
</evidence>
<dbReference type="KEGG" id="csr:Cspa_c10530"/>
<dbReference type="Proteomes" id="UP000011728">
    <property type="component" value="Chromosome"/>
</dbReference>
<dbReference type="GO" id="GO:0008270">
    <property type="term" value="F:zinc ion binding"/>
    <property type="evidence" value="ECO:0007669"/>
    <property type="project" value="InterPro"/>
</dbReference>
<dbReference type="OrthoDB" id="9790889at2"/>
<dbReference type="PIRSF" id="PIRSF006157">
    <property type="entry name" value="Doxgns_DODA"/>
    <property type="match status" value="1"/>
</dbReference>
<dbReference type="Pfam" id="PF02900">
    <property type="entry name" value="LigB"/>
    <property type="match status" value="1"/>
</dbReference>
<accession>M1MA62</accession>
<keyword evidence="4" id="KW-0862">Zinc</keyword>
<dbReference type="Gene3D" id="3.40.830.10">
    <property type="entry name" value="LigB-like"/>
    <property type="match status" value="1"/>
</dbReference>
<dbReference type="STRING" id="36745.CLSAP_10580"/>
<keyword evidence="3" id="KW-0479">Metal-binding</keyword>
<proteinExistence type="inferred from homology"/>
<dbReference type="EMBL" id="CP004121">
    <property type="protein sequence ID" value="AGF54829.1"/>
    <property type="molecule type" value="Genomic_DNA"/>
</dbReference>
<dbReference type="RefSeq" id="WP_015391154.1">
    <property type="nucleotide sequence ID" value="NC_020291.1"/>
</dbReference>
<evidence type="ECO:0000256" key="2">
    <source>
        <dbReference type="ARBA" id="ARBA00007581"/>
    </source>
</evidence>
<keyword evidence="8" id="KW-1185">Reference proteome</keyword>
<protein>
    <recommendedName>
        <fullName evidence="6">Extradiol ring-cleavage dioxygenase class III enzyme subunit B domain-containing protein</fullName>
    </recommendedName>
</protein>
<dbReference type="eggNOG" id="COG3384">
    <property type="taxonomic scope" value="Bacteria"/>
</dbReference>
<dbReference type="HOGENOM" id="CLU_046582_2_1_9"/>
<dbReference type="PANTHER" id="PTHR30096">
    <property type="entry name" value="4,5-DOPA DIOXYGENASE EXTRADIOL-LIKE PROTEIN"/>
    <property type="match status" value="1"/>
</dbReference>
<keyword evidence="5" id="KW-0560">Oxidoreductase</keyword>
<dbReference type="GO" id="GO:0016702">
    <property type="term" value="F:oxidoreductase activity, acting on single donors with incorporation of molecular oxygen, incorporation of two atoms of oxygen"/>
    <property type="evidence" value="ECO:0007669"/>
    <property type="project" value="UniProtKB-ARBA"/>
</dbReference>
<evidence type="ECO:0000256" key="1">
    <source>
        <dbReference type="ARBA" id="ARBA00001947"/>
    </source>
</evidence>
<dbReference type="CDD" id="cd07363">
    <property type="entry name" value="45_DOPA_Dioxygenase"/>
    <property type="match status" value="1"/>
</dbReference>
<evidence type="ECO:0000256" key="4">
    <source>
        <dbReference type="ARBA" id="ARBA00022833"/>
    </source>
</evidence>
<gene>
    <name evidence="7" type="ORF">Cspa_c10530</name>
</gene>
<dbReference type="PANTHER" id="PTHR30096:SF0">
    <property type="entry name" value="4,5-DOPA DIOXYGENASE EXTRADIOL-LIKE PROTEIN"/>
    <property type="match status" value="1"/>
</dbReference>
<dbReference type="GO" id="GO:0008198">
    <property type="term" value="F:ferrous iron binding"/>
    <property type="evidence" value="ECO:0007669"/>
    <property type="project" value="InterPro"/>
</dbReference>
<dbReference type="SUPFAM" id="SSF53213">
    <property type="entry name" value="LigB-like"/>
    <property type="match status" value="1"/>
</dbReference>
<organism evidence="7 8">
    <name type="scientific">Clostridium saccharoperbutylacetonicum N1-4(HMT)</name>
    <dbReference type="NCBI Taxonomy" id="931276"/>
    <lineage>
        <taxon>Bacteria</taxon>
        <taxon>Bacillati</taxon>
        <taxon>Bacillota</taxon>
        <taxon>Clostridia</taxon>
        <taxon>Eubacteriales</taxon>
        <taxon>Clostridiaceae</taxon>
        <taxon>Clostridium</taxon>
    </lineage>
</organism>
<dbReference type="InterPro" id="IPR004183">
    <property type="entry name" value="Xdiol_dOase_suB"/>
</dbReference>
<comment type="cofactor">
    <cofactor evidence="1">
        <name>Zn(2+)</name>
        <dbReference type="ChEBI" id="CHEBI:29105"/>
    </cofactor>
</comment>
<reference evidence="7 8" key="1">
    <citation type="submission" date="2013-02" db="EMBL/GenBank/DDBJ databases">
        <title>Genome sequence of Clostridium saccharoperbutylacetonicum N1-4(HMT).</title>
        <authorList>
            <person name="Poehlein A."/>
            <person name="Daniel R."/>
        </authorList>
    </citation>
    <scope>NUCLEOTIDE SEQUENCE [LARGE SCALE GENOMIC DNA]</scope>
    <source>
        <strain evidence="8">N1-4(HMT)</strain>
    </source>
</reference>
<name>M1MA62_9CLOT</name>
<dbReference type="PATRIC" id="fig|931276.5.peg.1009"/>
<dbReference type="InterPro" id="IPR014436">
    <property type="entry name" value="Extradiol_dOase_DODA"/>
</dbReference>
<comment type="similarity">
    <text evidence="2">Belongs to the DODA-type extradiol aromatic ring-opening dioxygenase family.</text>
</comment>
<evidence type="ECO:0000313" key="7">
    <source>
        <dbReference type="EMBL" id="AGF54829.1"/>
    </source>
</evidence>
<sequence>MIKPLFLAHGSPMMAIEKSVYTKFLNNLGHSINPKAIVVFTSHWTTEKITISSIDSIYDTMYDFYGFPKELYQIKYPAKGSSSLALTIQNKLIASGIQTKLDSARGLDHGTWTVLQHLYPNADIPVIQVSINCTLSVEEQIRIGAALKDLSQEDILIIGSGNTVHNLRLVNWDSSDTDPWAQEFDDWLINKIETNDFKALYDYRNSAPHANLAAPTQDHLVPLFITLGSSPNLSPKIIYRDYQLGNLSYLCYEF</sequence>
<evidence type="ECO:0000259" key="6">
    <source>
        <dbReference type="Pfam" id="PF02900"/>
    </source>
</evidence>
<dbReference type="AlphaFoldDB" id="M1MA62"/>
<feature type="domain" description="Extradiol ring-cleavage dioxygenase class III enzyme subunit B" evidence="6">
    <location>
        <begin position="18"/>
        <end position="231"/>
    </location>
</feature>
<evidence type="ECO:0000256" key="3">
    <source>
        <dbReference type="ARBA" id="ARBA00022723"/>
    </source>
</evidence>